<feature type="compositionally biased region" description="Polar residues" evidence="1">
    <location>
        <begin position="68"/>
        <end position="87"/>
    </location>
</feature>
<evidence type="ECO:0008006" key="6">
    <source>
        <dbReference type="Google" id="ProtNLM"/>
    </source>
</evidence>
<dbReference type="GO" id="GO:0032012">
    <property type="term" value="P:regulation of ARF protein signal transduction"/>
    <property type="evidence" value="ECO:0007669"/>
    <property type="project" value="InterPro"/>
</dbReference>
<feature type="compositionally biased region" description="Polar residues" evidence="1">
    <location>
        <begin position="956"/>
        <end position="966"/>
    </location>
</feature>
<dbReference type="InterPro" id="IPR000904">
    <property type="entry name" value="Sec7_dom"/>
</dbReference>
<dbReference type="InterPro" id="IPR035999">
    <property type="entry name" value="Sec7_dom_sf"/>
</dbReference>
<organism evidence="4 5">
    <name type="scientific">Amanita thiersii Skay4041</name>
    <dbReference type="NCBI Taxonomy" id="703135"/>
    <lineage>
        <taxon>Eukaryota</taxon>
        <taxon>Fungi</taxon>
        <taxon>Dikarya</taxon>
        <taxon>Basidiomycota</taxon>
        <taxon>Agaricomycotina</taxon>
        <taxon>Agaricomycetes</taxon>
        <taxon>Agaricomycetidae</taxon>
        <taxon>Agaricales</taxon>
        <taxon>Pluteineae</taxon>
        <taxon>Amanitaceae</taxon>
        <taxon>Amanita</taxon>
    </lineage>
</organism>
<feature type="region of interest" description="Disordered" evidence="1">
    <location>
        <begin position="1"/>
        <end position="33"/>
    </location>
</feature>
<keyword evidence="5" id="KW-1185">Reference proteome</keyword>
<dbReference type="InterPro" id="IPR023394">
    <property type="entry name" value="Sec7_C_sf"/>
</dbReference>
<dbReference type="PROSITE" id="PS50003">
    <property type="entry name" value="PH_DOMAIN"/>
    <property type="match status" value="1"/>
</dbReference>
<name>A0A2A9P1H9_9AGAR</name>
<feature type="region of interest" description="Disordered" evidence="1">
    <location>
        <begin position="935"/>
        <end position="971"/>
    </location>
</feature>
<evidence type="ECO:0000259" key="2">
    <source>
        <dbReference type="PROSITE" id="PS50003"/>
    </source>
</evidence>
<feature type="region of interest" description="Disordered" evidence="1">
    <location>
        <begin position="178"/>
        <end position="266"/>
    </location>
</feature>
<dbReference type="STRING" id="703135.A0A2A9P1H9"/>
<feature type="compositionally biased region" description="Polar residues" evidence="1">
    <location>
        <begin position="241"/>
        <end position="252"/>
    </location>
</feature>
<feature type="region of interest" description="Disordered" evidence="1">
    <location>
        <begin position="289"/>
        <end position="317"/>
    </location>
</feature>
<sequence>MQPAPPHSTHSPSPLQPLWKRRPSTSPSLAFPRAHSTLHLNKALPPLPIALQSNDRLPSSSSTPLPSEQSHNLSSLNHEPNPRSASASVLAHAGLELGLTPFLPHPSSVPLSSQSDVFDAPSSPHHSTRTVPFVRKAKSSQKLKSSEPIERTSIAGILNFGRDYRRVRGLSFGSSGLLGSAADPISKGKEKDSNLIKTPPKSLSRKASFWSRKKHPTPTSESSAHSSLASPGLGRSPPVSPGTTSSRSNLKSPSIPLSEEKHGHFRGLSRSLSERAFLSLSSPPIMEAGFSYTSSPRTSQSRPSTAGSSSSVAPQSSNWSRLYPHFLSANSTEFSDTHRPSRSEGRRVRPRAQTNPPLLHRLSFNIFSFATSPPSPNSHEAPGPVDLTSSPSLSKFVNKSDKLPKPHETPVAYVKRLLSSVNKAEVAGILASSAEPFYADCLQIYIDQFDFLDDPLDVAMRKLLMNVGLPRETQQIDRVIESFSQRYLKCNPDLFISEDHPYILAFSLIMLHTDAFNKSNKRKMSKVDYVKNTKLPGVAPEVLEYFYDNIVFAPFIFIEDPLQGYDQHISHTDKTTSWLFPHHTPPATNGVGGTILKGHKIDPYYLIVHNLLSPLRVDVHSYVPSEDPYLYEGTMGPWDIDKLQQEFANANVLAVGGPEDENRDSTQDPSFGLSRDETIERAGCFPYAPAAFDEICLFKVVKIGLLNRKDDYMEGGKKAANRKWRPWSVILTTSHLLFFRDLSLANTFIPRLTPHNQQITISHSAFRPDEWLAISESIAVYDKTYTKYDNTMRFVTSDGRQILLQATQEKELNEWISMINYASAFRTTRMRIRPQAMSGKIVQLTGVAAATSHLHDIQHRSHATSMHNWDSDTRLGLKERLVDERKLNTVKQDQVMTLVVEDGRIPVAPEVDGADQFKATFDQVKADLAASHWISSNNDPSITTDDCRSPPHPTLAPSSLASQSPKVPTGLPSRTLVVQSKVDELQKQIAIIQTQLDVDLRLVRNIARLTPFQKITRDRLQAALRDIAKRVSQFRLDLSKLHCYCDTLSRDLNSEMRSWGEAKKVALRAAKETIMSYTHEKGFPSPSAKLNGLYHPLPTRRISHGSTSSGHTSSSASFHSAIDFGLDSLALRERSFLEPIDDSKFSPAMGRHDKGFIQVSTAADDQTALLGVSASGRRQKLKMSQPILQHVEEAEVWDKTRCAQRVSLVRLPSDLQLGKILHASEGPTIS</sequence>
<dbReference type="InterPro" id="IPR041681">
    <property type="entry name" value="PH_9"/>
</dbReference>
<proteinExistence type="predicted"/>
<accession>A0A2A9P1H9</accession>
<dbReference type="InterPro" id="IPR011993">
    <property type="entry name" value="PH-like_dom_sf"/>
</dbReference>
<feature type="compositionally biased region" description="Low complexity" evidence="1">
    <location>
        <begin position="7"/>
        <end position="18"/>
    </location>
</feature>
<dbReference type="InterPro" id="IPR001849">
    <property type="entry name" value="PH_domain"/>
</dbReference>
<evidence type="ECO:0000259" key="3">
    <source>
        <dbReference type="PROSITE" id="PS50190"/>
    </source>
</evidence>
<evidence type="ECO:0000313" key="5">
    <source>
        <dbReference type="Proteomes" id="UP000242287"/>
    </source>
</evidence>
<feature type="region of interest" description="Disordered" evidence="1">
    <location>
        <begin position="330"/>
        <end position="355"/>
    </location>
</feature>
<dbReference type="Pfam" id="PF15410">
    <property type="entry name" value="PH_9"/>
    <property type="match status" value="1"/>
</dbReference>
<feature type="compositionally biased region" description="Low complexity" evidence="1">
    <location>
        <begin position="57"/>
        <end position="67"/>
    </location>
</feature>
<reference evidence="4 5" key="1">
    <citation type="submission" date="2014-02" db="EMBL/GenBank/DDBJ databases">
        <title>Transposable element dynamics among asymbiotic and ectomycorrhizal Amanita fungi.</title>
        <authorList>
            <consortium name="DOE Joint Genome Institute"/>
            <person name="Hess J."/>
            <person name="Skrede I."/>
            <person name="Wolfe B."/>
            <person name="LaButti K."/>
            <person name="Ohm R.A."/>
            <person name="Grigoriev I.V."/>
            <person name="Pringle A."/>
        </authorList>
    </citation>
    <scope>NUCLEOTIDE SEQUENCE [LARGE SCALE GENOMIC DNA]</scope>
    <source>
        <strain evidence="4 5">SKay4041</strain>
    </source>
</reference>
<feature type="domain" description="PH" evidence="2">
    <location>
        <begin position="699"/>
        <end position="824"/>
    </location>
</feature>
<dbReference type="PANTHER" id="PTHR10663">
    <property type="entry name" value="GUANYL-NUCLEOTIDE EXCHANGE FACTOR"/>
    <property type="match status" value="1"/>
</dbReference>
<feature type="region of interest" description="Disordered" evidence="1">
    <location>
        <begin position="108"/>
        <end position="148"/>
    </location>
</feature>
<dbReference type="EMBL" id="KZ301969">
    <property type="protein sequence ID" value="PFH54626.1"/>
    <property type="molecule type" value="Genomic_DNA"/>
</dbReference>
<protein>
    <recommendedName>
        <fullName evidence="6">SEC7 domain-containing protein</fullName>
    </recommendedName>
</protein>
<dbReference type="OrthoDB" id="430364at2759"/>
<dbReference type="AlphaFoldDB" id="A0A2A9P1H9"/>
<evidence type="ECO:0000313" key="4">
    <source>
        <dbReference type="EMBL" id="PFH54626.1"/>
    </source>
</evidence>
<dbReference type="Gene3D" id="1.10.1000.11">
    <property type="entry name" value="Arf Nucleotide-binding Site Opener,domain 2"/>
    <property type="match status" value="1"/>
</dbReference>
<dbReference type="Pfam" id="PF01369">
    <property type="entry name" value="Sec7"/>
    <property type="match status" value="1"/>
</dbReference>
<evidence type="ECO:0000256" key="1">
    <source>
        <dbReference type="SAM" id="MobiDB-lite"/>
    </source>
</evidence>
<dbReference type="PANTHER" id="PTHR10663:SF405">
    <property type="entry name" value="ARF GUANINE NUCLEOTIDE EXCHANGE FACTOR SYT1"/>
    <property type="match status" value="1"/>
</dbReference>
<feature type="compositionally biased region" description="Low complexity" evidence="1">
    <location>
        <begin position="291"/>
        <end position="317"/>
    </location>
</feature>
<feature type="region of interest" description="Disordered" evidence="1">
    <location>
        <begin position="50"/>
        <end position="87"/>
    </location>
</feature>
<dbReference type="PROSITE" id="PS50190">
    <property type="entry name" value="SEC7"/>
    <property type="match status" value="1"/>
</dbReference>
<dbReference type="Proteomes" id="UP000242287">
    <property type="component" value="Unassembled WGS sequence"/>
</dbReference>
<feature type="compositionally biased region" description="Polar residues" evidence="1">
    <location>
        <begin position="935"/>
        <end position="944"/>
    </location>
</feature>
<feature type="compositionally biased region" description="Basic and acidic residues" evidence="1">
    <location>
        <begin position="335"/>
        <end position="347"/>
    </location>
</feature>
<dbReference type="GO" id="GO:0005085">
    <property type="term" value="F:guanyl-nucleotide exchange factor activity"/>
    <property type="evidence" value="ECO:0007669"/>
    <property type="project" value="InterPro"/>
</dbReference>
<dbReference type="SUPFAM" id="SSF50729">
    <property type="entry name" value="PH domain-like"/>
    <property type="match status" value="1"/>
</dbReference>
<feature type="domain" description="SEC7" evidence="3">
    <location>
        <begin position="377"/>
        <end position="553"/>
    </location>
</feature>
<gene>
    <name evidence="4" type="ORF">AMATHDRAFT_177</name>
</gene>
<feature type="compositionally biased region" description="Low complexity" evidence="1">
    <location>
        <begin position="217"/>
        <end position="234"/>
    </location>
</feature>
<dbReference type="CDD" id="cd00171">
    <property type="entry name" value="Sec7"/>
    <property type="match status" value="1"/>
</dbReference>
<dbReference type="SMART" id="SM00222">
    <property type="entry name" value="Sec7"/>
    <property type="match status" value="1"/>
</dbReference>
<dbReference type="Gene3D" id="2.30.29.30">
    <property type="entry name" value="Pleckstrin-homology domain (PH domain)/Phosphotyrosine-binding domain (PTB)"/>
    <property type="match status" value="1"/>
</dbReference>
<dbReference type="SUPFAM" id="SSF48425">
    <property type="entry name" value="Sec7 domain"/>
    <property type="match status" value="1"/>
</dbReference>